<evidence type="ECO:0000313" key="3">
    <source>
        <dbReference type="EMBL" id="MFC7330033.1"/>
    </source>
</evidence>
<keyword evidence="2" id="KW-0472">Membrane</keyword>
<gene>
    <name evidence="3" type="ORF">ACFQRF_20080</name>
</gene>
<feature type="transmembrane region" description="Helical" evidence="2">
    <location>
        <begin position="142"/>
        <end position="159"/>
    </location>
</feature>
<evidence type="ECO:0000313" key="4">
    <source>
        <dbReference type="Proteomes" id="UP001596540"/>
    </source>
</evidence>
<evidence type="ECO:0000256" key="1">
    <source>
        <dbReference type="SAM" id="MobiDB-lite"/>
    </source>
</evidence>
<evidence type="ECO:0000256" key="2">
    <source>
        <dbReference type="SAM" id="Phobius"/>
    </source>
</evidence>
<feature type="transmembrane region" description="Helical" evidence="2">
    <location>
        <begin position="12"/>
        <end position="33"/>
    </location>
</feature>
<dbReference type="InterPro" id="IPR018681">
    <property type="entry name" value="DUF2165_transmembrane"/>
</dbReference>
<proteinExistence type="predicted"/>
<reference evidence="4" key="1">
    <citation type="journal article" date="2019" name="Int. J. Syst. Evol. Microbiol.">
        <title>The Global Catalogue of Microorganisms (GCM) 10K type strain sequencing project: providing services to taxonomists for standard genome sequencing and annotation.</title>
        <authorList>
            <consortium name="The Broad Institute Genomics Platform"/>
            <consortium name="The Broad Institute Genome Sequencing Center for Infectious Disease"/>
            <person name="Wu L."/>
            <person name="Ma J."/>
        </authorList>
    </citation>
    <scope>NUCLEOTIDE SEQUENCE [LARGE SCALE GENOMIC DNA]</scope>
    <source>
        <strain evidence="4">CGMCC 4.7382</strain>
    </source>
</reference>
<feature type="transmembrane region" description="Helical" evidence="2">
    <location>
        <begin position="67"/>
        <end position="95"/>
    </location>
</feature>
<organism evidence="3 4">
    <name type="scientific">Marinactinospora rubrisoli</name>
    <dbReference type="NCBI Taxonomy" id="2715399"/>
    <lineage>
        <taxon>Bacteria</taxon>
        <taxon>Bacillati</taxon>
        <taxon>Actinomycetota</taxon>
        <taxon>Actinomycetes</taxon>
        <taxon>Streptosporangiales</taxon>
        <taxon>Nocardiopsidaceae</taxon>
        <taxon>Marinactinospora</taxon>
    </lineage>
</organism>
<dbReference type="Proteomes" id="UP001596540">
    <property type="component" value="Unassembled WGS sequence"/>
</dbReference>
<sequence length="183" mass="19356">MRLLARLGGTDTAIAALTAVTALYMALVVLGNITDPDANTAYVRHVLAMDTTFDQPPAAWRAITHPAAVTVVFVGIVAWEAAIALVLTAALAVWFRRPESARRLASLGWVLQILLFGGGFLAVGGEWFQMWQSAEWNGTDPAVRNVLIAGIGLILVHTGRAHRAGSPQAAPDGHDATVGRAGR</sequence>
<dbReference type="Pfam" id="PF09933">
    <property type="entry name" value="DUF2165"/>
    <property type="match status" value="1"/>
</dbReference>
<feature type="region of interest" description="Disordered" evidence="1">
    <location>
        <begin position="164"/>
        <end position="183"/>
    </location>
</feature>
<comment type="caution">
    <text evidence="3">The sequence shown here is derived from an EMBL/GenBank/DDBJ whole genome shotgun (WGS) entry which is preliminary data.</text>
</comment>
<name>A0ABW2KJJ2_9ACTN</name>
<keyword evidence="2" id="KW-1133">Transmembrane helix</keyword>
<dbReference type="RefSeq" id="WP_379872680.1">
    <property type="nucleotide sequence ID" value="NZ_JBHTBH010000010.1"/>
</dbReference>
<protein>
    <submittedName>
        <fullName evidence="3">DUF2165 domain-containing protein</fullName>
    </submittedName>
</protein>
<keyword evidence="4" id="KW-1185">Reference proteome</keyword>
<dbReference type="EMBL" id="JBHTBH010000010">
    <property type="protein sequence ID" value="MFC7330033.1"/>
    <property type="molecule type" value="Genomic_DNA"/>
</dbReference>
<feature type="transmembrane region" description="Helical" evidence="2">
    <location>
        <begin position="107"/>
        <end position="130"/>
    </location>
</feature>
<accession>A0ABW2KJJ2</accession>
<keyword evidence="2" id="KW-0812">Transmembrane</keyword>